<feature type="region of interest" description="Disordered" evidence="3">
    <location>
        <begin position="124"/>
        <end position="175"/>
    </location>
</feature>
<dbReference type="KEGG" id="brv:CFK39_02185"/>
<dbReference type="CDD" id="cd04496">
    <property type="entry name" value="SSB_OBF"/>
    <property type="match status" value="1"/>
</dbReference>
<proteinExistence type="predicted"/>
<dbReference type="GO" id="GO:0003697">
    <property type="term" value="F:single-stranded DNA binding"/>
    <property type="evidence" value="ECO:0007669"/>
    <property type="project" value="InterPro"/>
</dbReference>
<evidence type="ECO:0000256" key="1">
    <source>
        <dbReference type="ARBA" id="ARBA00023125"/>
    </source>
</evidence>
<name>A0A220U9U0_9MICO</name>
<accession>A0A220U9U0</accession>
<dbReference type="InterPro" id="IPR012340">
    <property type="entry name" value="NA-bd_OB-fold"/>
</dbReference>
<dbReference type="Pfam" id="PF00436">
    <property type="entry name" value="SSB"/>
    <property type="match status" value="1"/>
</dbReference>
<dbReference type="EMBL" id="CP022316">
    <property type="protein sequence ID" value="ASK64840.1"/>
    <property type="molecule type" value="Genomic_DNA"/>
</dbReference>
<dbReference type="Proteomes" id="UP000198398">
    <property type="component" value="Chromosome"/>
</dbReference>
<dbReference type="RefSeq" id="WP_089064088.1">
    <property type="nucleotide sequence ID" value="NZ_CP022316.1"/>
</dbReference>
<sequence length="175" mass="18834">MRDIQTIIMGNATADPTALRQADGTVSAKVRVAVTGRYYNASQQDYIDRKTEFITVFVRRQLAKNVLLSVRKGQPLIVTGRLHSSEWSGDDGAMRFSLNLQAEAIGHDLTYGTAAYRRPDRGEDVPDIDPYTGAIVPSVGAAPSTEESAEGGAGDGLDDLTGEEQSEEESLAPAF</sequence>
<evidence type="ECO:0000256" key="3">
    <source>
        <dbReference type="SAM" id="MobiDB-lite"/>
    </source>
</evidence>
<dbReference type="OrthoDB" id="4427276at2"/>
<dbReference type="AlphaFoldDB" id="A0A220U9U0"/>
<dbReference type="Gene3D" id="2.40.50.140">
    <property type="entry name" value="Nucleic acid-binding proteins"/>
    <property type="match status" value="1"/>
</dbReference>
<gene>
    <name evidence="4" type="ORF">CFK39_02185</name>
</gene>
<keyword evidence="1 2" id="KW-0238">DNA-binding</keyword>
<dbReference type="SUPFAM" id="SSF50249">
    <property type="entry name" value="Nucleic acid-binding proteins"/>
    <property type="match status" value="1"/>
</dbReference>
<organism evidence="4 5">
    <name type="scientific">Brachybacterium avium</name>
    <dbReference type="NCBI Taxonomy" id="2017485"/>
    <lineage>
        <taxon>Bacteria</taxon>
        <taxon>Bacillati</taxon>
        <taxon>Actinomycetota</taxon>
        <taxon>Actinomycetes</taxon>
        <taxon>Micrococcales</taxon>
        <taxon>Dermabacteraceae</taxon>
        <taxon>Brachybacterium</taxon>
    </lineage>
</organism>
<keyword evidence="5" id="KW-1185">Reference proteome</keyword>
<evidence type="ECO:0000256" key="2">
    <source>
        <dbReference type="PROSITE-ProRule" id="PRU00252"/>
    </source>
</evidence>
<reference evidence="5" key="1">
    <citation type="submission" date="2017-07" db="EMBL/GenBank/DDBJ databases">
        <title>Brachybacterium sp. VR2415.</title>
        <authorList>
            <person name="Tak E.J."/>
            <person name="Bae J.-W."/>
        </authorList>
    </citation>
    <scope>NUCLEOTIDE SEQUENCE [LARGE SCALE GENOMIC DNA]</scope>
    <source>
        <strain evidence="5">VR2415</strain>
    </source>
</reference>
<evidence type="ECO:0000313" key="4">
    <source>
        <dbReference type="EMBL" id="ASK64840.1"/>
    </source>
</evidence>
<dbReference type="InterPro" id="IPR000424">
    <property type="entry name" value="Primosome_PriB/ssb"/>
</dbReference>
<dbReference type="PROSITE" id="PS50935">
    <property type="entry name" value="SSB"/>
    <property type="match status" value="1"/>
</dbReference>
<feature type="compositionally biased region" description="Acidic residues" evidence="3">
    <location>
        <begin position="156"/>
        <end position="175"/>
    </location>
</feature>
<evidence type="ECO:0000313" key="5">
    <source>
        <dbReference type="Proteomes" id="UP000198398"/>
    </source>
</evidence>
<protein>
    <submittedName>
        <fullName evidence="4">Single-stranded DNA-binding protein</fullName>
    </submittedName>
</protein>